<keyword evidence="1" id="KW-0547">Nucleotide-binding</keyword>
<dbReference type="Proteomes" id="UP001589867">
    <property type="component" value="Unassembled WGS sequence"/>
</dbReference>
<dbReference type="InterPro" id="IPR036388">
    <property type="entry name" value="WH-like_DNA-bd_sf"/>
</dbReference>
<dbReference type="SMART" id="SM00421">
    <property type="entry name" value="HTH_LUXR"/>
    <property type="match status" value="1"/>
</dbReference>
<sequence length="891" mass="92675">MAAALVGRDDELDAIARVLPGGALLLTGVTGIGRSTLLDAAADRAATTGGLVLRGSGTPFEADLPYAGLHQLLWPLRAEVGGLDPAHRDALRAALGLDAGPCADRLVVATASLTLLTRAAPVLLIVDDLHRLDPASAAVVGFVARRLGDSGAALLAATDAAGDPTGIGVLEVGPLRERAASALVAEHFPDLAEPARRRVLATARGNPLALRELPAALTSAQRSGAQALPDPLPLGPRLAASYGARLDRLPPPTRRLLLLVALDGPGALAYAGDLADLLPAERAGLVTVDGCRVRFRDPLARSAVVALAPPGERRAAYRVLAERDDRPERRAWHLAKATLGPDERVAGLLMKAAHAHRRRGDAAGAYAAMVRAADLSPRGADRSRRLAEAASVRADVDLHGVSRLLGDARQADPGRRGSLPAAVASALLVLNGDGDVDAAHRLLVNALDDRDPAQVDALHALLAVCALGGRDELWAPFHAAVARLRPGPPPLLALGASLVADPARATPTDLALLDDMIGRLHDEPDPSRVAAVGRAALFTDRMSACREAHRRVVREGQRGGAAVAVIRALVNLSVDGVRTGRWAEAMRLAAEGRALCAAHGYRILRWPLAFGEALVAAGRGDDEATRAITARMLRWAARHGARSVTRSAHHALAVAALGQGDAEEAYRHATQVSPPGVLAANAPLALWSAIDLVESAACTGRRAEAVAHAAALGRVALLSPRLALASATATATVDPSDDRFTAALAVPGGERWPFDLARLRLAYGEWLRRRHATTPAREQLGAAARAFERLGAAPWAARARAELRAAGTSGSAGAAALTPQEREIALLAATGLTNKEIGQRLHLSHRTVGAHLYRVFPKLGIGSRAALRDALTLGGPAGTVSGRAASRNQLP</sequence>
<reference evidence="4 5" key="1">
    <citation type="submission" date="2024-09" db="EMBL/GenBank/DDBJ databases">
        <authorList>
            <person name="Sun Q."/>
            <person name="Mori K."/>
        </authorList>
    </citation>
    <scope>NUCLEOTIDE SEQUENCE [LARGE SCALE GENOMIC DNA]</scope>
    <source>
        <strain evidence="4 5">TBRC 3947</strain>
    </source>
</reference>
<protein>
    <submittedName>
        <fullName evidence="4">AAA family ATPase</fullName>
    </submittedName>
</protein>
<dbReference type="PRINTS" id="PR00038">
    <property type="entry name" value="HTHLUXR"/>
</dbReference>
<dbReference type="Pfam" id="PF00196">
    <property type="entry name" value="GerE"/>
    <property type="match status" value="1"/>
</dbReference>
<organism evidence="4 5">
    <name type="scientific">Phytohabitans kaempferiae</name>
    <dbReference type="NCBI Taxonomy" id="1620943"/>
    <lineage>
        <taxon>Bacteria</taxon>
        <taxon>Bacillati</taxon>
        <taxon>Actinomycetota</taxon>
        <taxon>Actinomycetes</taxon>
        <taxon>Micromonosporales</taxon>
        <taxon>Micromonosporaceae</taxon>
    </lineage>
</organism>
<dbReference type="Gene3D" id="1.10.10.10">
    <property type="entry name" value="Winged helix-like DNA-binding domain superfamily/Winged helix DNA-binding domain"/>
    <property type="match status" value="1"/>
</dbReference>
<dbReference type="InterPro" id="IPR016032">
    <property type="entry name" value="Sig_transdc_resp-reg_C-effctor"/>
</dbReference>
<name>A0ABV6MEW4_9ACTN</name>
<feature type="domain" description="HTH luxR-type" evidence="3">
    <location>
        <begin position="810"/>
        <end position="875"/>
    </location>
</feature>
<dbReference type="PROSITE" id="PS00622">
    <property type="entry name" value="HTH_LUXR_1"/>
    <property type="match status" value="1"/>
</dbReference>
<keyword evidence="5" id="KW-1185">Reference proteome</keyword>
<dbReference type="PANTHER" id="PTHR16305">
    <property type="entry name" value="TESTICULAR SOLUBLE ADENYLYL CYCLASE"/>
    <property type="match status" value="1"/>
</dbReference>
<dbReference type="InterPro" id="IPR041664">
    <property type="entry name" value="AAA_16"/>
</dbReference>
<dbReference type="EMBL" id="JBHLUH010000080">
    <property type="protein sequence ID" value="MFC0533276.1"/>
    <property type="molecule type" value="Genomic_DNA"/>
</dbReference>
<dbReference type="PROSITE" id="PS50043">
    <property type="entry name" value="HTH_LUXR_2"/>
    <property type="match status" value="1"/>
</dbReference>
<dbReference type="RefSeq" id="WP_377260666.1">
    <property type="nucleotide sequence ID" value="NZ_JBHLUH010000080.1"/>
</dbReference>
<accession>A0ABV6MEW4</accession>
<dbReference type="SUPFAM" id="SSF46894">
    <property type="entry name" value="C-terminal effector domain of the bipartite response regulators"/>
    <property type="match status" value="1"/>
</dbReference>
<keyword evidence="2" id="KW-0067">ATP-binding</keyword>
<dbReference type="CDD" id="cd06170">
    <property type="entry name" value="LuxR_C_like"/>
    <property type="match status" value="1"/>
</dbReference>
<gene>
    <name evidence="4" type="ORF">ACFFIA_37280</name>
</gene>
<evidence type="ECO:0000256" key="1">
    <source>
        <dbReference type="ARBA" id="ARBA00022741"/>
    </source>
</evidence>
<dbReference type="InterPro" id="IPR000792">
    <property type="entry name" value="Tscrpt_reg_LuxR_C"/>
</dbReference>
<evidence type="ECO:0000256" key="2">
    <source>
        <dbReference type="ARBA" id="ARBA00022840"/>
    </source>
</evidence>
<dbReference type="Pfam" id="PF13191">
    <property type="entry name" value="AAA_16"/>
    <property type="match status" value="1"/>
</dbReference>
<comment type="caution">
    <text evidence="4">The sequence shown here is derived from an EMBL/GenBank/DDBJ whole genome shotgun (WGS) entry which is preliminary data.</text>
</comment>
<evidence type="ECO:0000313" key="4">
    <source>
        <dbReference type="EMBL" id="MFC0533276.1"/>
    </source>
</evidence>
<evidence type="ECO:0000259" key="3">
    <source>
        <dbReference type="PROSITE" id="PS50043"/>
    </source>
</evidence>
<dbReference type="InterPro" id="IPR027417">
    <property type="entry name" value="P-loop_NTPase"/>
</dbReference>
<evidence type="ECO:0000313" key="5">
    <source>
        <dbReference type="Proteomes" id="UP001589867"/>
    </source>
</evidence>
<proteinExistence type="predicted"/>
<dbReference type="PANTHER" id="PTHR16305:SF35">
    <property type="entry name" value="TRANSCRIPTIONAL ACTIVATOR DOMAIN"/>
    <property type="match status" value="1"/>
</dbReference>
<dbReference type="SUPFAM" id="SSF52540">
    <property type="entry name" value="P-loop containing nucleoside triphosphate hydrolases"/>
    <property type="match status" value="1"/>
</dbReference>